<feature type="transmembrane region" description="Helical" evidence="1">
    <location>
        <begin position="16"/>
        <end position="37"/>
    </location>
</feature>
<keyword evidence="1" id="KW-0812">Transmembrane</keyword>
<evidence type="ECO:0000313" key="3">
    <source>
        <dbReference type="WBParaSite" id="ALUE_0001953901-mRNA-1"/>
    </source>
</evidence>
<reference evidence="3" key="1">
    <citation type="submission" date="2017-02" db="UniProtKB">
        <authorList>
            <consortium name="WormBaseParasite"/>
        </authorList>
    </citation>
    <scope>IDENTIFICATION</scope>
</reference>
<name>A0A0M3ILB1_ASCLU</name>
<keyword evidence="1" id="KW-0472">Membrane</keyword>
<organism evidence="2 3">
    <name type="scientific">Ascaris lumbricoides</name>
    <name type="common">Giant roundworm</name>
    <dbReference type="NCBI Taxonomy" id="6252"/>
    <lineage>
        <taxon>Eukaryota</taxon>
        <taxon>Metazoa</taxon>
        <taxon>Ecdysozoa</taxon>
        <taxon>Nematoda</taxon>
        <taxon>Chromadorea</taxon>
        <taxon>Rhabditida</taxon>
        <taxon>Spirurina</taxon>
        <taxon>Ascaridomorpha</taxon>
        <taxon>Ascaridoidea</taxon>
        <taxon>Ascarididae</taxon>
        <taxon>Ascaris</taxon>
    </lineage>
</organism>
<feature type="transmembrane region" description="Helical" evidence="1">
    <location>
        <begin position="49"/>
        <end position="67"/>
    </location>
</feature>
<protein>
    <submittedName>
        <fullName evidence="3">Ovule protein</fullName>
    </submittedName>
</protein>
<proteinExistence type="predicted"/>
<sequence>MSLGVFVVDDFSYVQHFHYCWLLFTLKGLCFLHSLYATRHFIDSCSVDSLYSLILIAYFTVYITFISDTSCESMELHFTHKIVSSFNEII</sequence>
<dbReference type="Proteomes" id="UP000036681">
    <property type="component" value="Unplaced"/>
</dbReference>
<keyword evidence="2" id="KW-1185">Reference proteome</keyword>
<dbReference type="WBParaSite" id="ALUE_0001953901-mRNA-1">
    <property type="protein sequence ID" value="ALUE_0001953901-mRNA-1"/>
    <property type="gene ID" value="ALUE_0001953901"/>
</dbReference>
<accession>A0A0M3ILB1</accession>
<keyword evidence="1" id="KW-1133">Transmembrane helix</keyword>
<evidence type="ECO:0000256" key="1">
    <source>
        <dbReference type="SAM" id="Phobius"/>
    </source>
</evidence>
<dbReference type="AlphaFoldDB" id="A0A0M3ILB1"/>
<evidence type="ECO:0000313" key="2">
    <source>
        <dbReference type="Proteomes" id="UP000036681"/>
    </source>
</evidence>